<protein>
    <recommendedName>
        <fullName evidence="8">Glucose-methanol-choline oxidoreductase C-terminal domain-containing protein</fullName>
    </recommendedName>
</protein>
<comment type="similarity">
    <text evidence="2">Belongs to the GMC oxidoreductase family.</text>
</comment>
<evidence type="ECO:0000256" key="4">
    <source>
        <dbReference type="ARBA" id="ARBA00022827"/>
    </source>
</evidence>
<dbReference type="AlphaFoldDB" id="A0ABD6G5R1"/>
<dbReference type="EMBL" id="MBEV02000001">
    <property type="protein sequence ID" value="MUP03681.1"/>
    <property type="molecule type" value="Genomic_DNA"/>
</dbReference>
<dbReference type="SUPFAM" id="SSF51905">
    <property type="entry name" value="FAD/NAD(P)-binding domain"/>
    <property type="match status" value="1"/>
</dbReference>
<name>A0ABD6G5R1_AGRVI</name>
<comment type="caution">
    <text evidence="6">The sequence shown here is derived from an EMBL/GenBank/DDBJ whole genome shotgun (WGS) entry which is preliminary data.</text>
</comment>
<comment type="cofactor">
    <cofactor evidence="1">
        <name>FAD</name>
        <dbReference type="ChEBI" id="CHEBI:57692"/>
    </cofactor>
</comment>
<sequence>MSSKNISAPAEKIVNPESVGQTVYDTIIIGSGFGGSVAALRLCEAFQKVDRPKGAGKPVLLLERGKDWWGNLTGQPTTAPPFSNYRQPDGRAGWMMNLEPFGTPQSPPATYGQPENLGDATGNFNTMTTYAQRPIPVYPGLVETIVAYPPPPKVPVPDAPAPTPTMTTIVGAALGGTSHVYNTFFQKPSQLAFTLAFRDPEELDSYESVLLSYGELAQHYDTVEKMMEPKTIDDKDNMVTETVPVREKPVFTYALKRSPPYLSTRSFRKQVKKIEDAVRFGEVETPIKSVQLEYTKLALDWSVVCKEVEVKMLPSAIIGEMWYGMNSYSISKTPSEGQELLGVKKALDQNYLKKANDTGLLDIRCLSKVTNVYQDPSSFGSSPIYVVTVERIAPTDVANTAPLVYRAKNVIFSAGSMHTASMLLEYSNNPNPEAPDTKGLPALSKYVGKFWGQNGDVTGTQDLSIKTRPSDGGPGSTDASFYFVNDDTLNGITLPDDELEAAFNQSIDYMKANKSASFIRLMLYPAWFDEADNLQNTYNMSVCYQPAPGEFLVDPASEKSSGRKVYSLHYPNTPVEQPKLKKLGDVNVGVLDSVNALTTVLTTWGEVNASKEGESLIRRNGPLTYRGPLPALQSTRLHHARSLESWTANSVQEEFVVAYGITAHPLGGCVLGKACNEFGQVLAAEDGTEVPDVKKEVPDVKKAVPGLYVVDGSLIPGSTGAATPAWTIAAVAEYCMTKITENIVGTTQQ</sequence>
<dbReference type="Gene3D" id="3.50.50.60">
    <property type="entry name" value="FAD/NAD(P)-binding domain"/>
    <property type="match status" value="3"/>
</dbReference>
<dbReference type="InterPro" id="IPR052542">
    <property type="entry name" value="Cholesterol_Oxidase"/>
</dbReference>
<evidence type="ECO:0000313" key="6">
    <source>
        <dbReference type="EMBL" id="MUP03681.1"/>
    </source>
</evidence>
<dbReference type="Proteomes" id="UP000175993">
    <property type="component" value="Unassembled WGS sequence"/>
</dbReference>
<keyword evidence="4" id="KW-0274">FAD</keyword>
<evidence type="ECO:0000313" key="7">
    <source>
        <dbReference type="Proteomes" id="UP000175993"/>
    </source>
</evidence>
<keyword evidence="5" id="KW-0560">Oxidoreductase</keyword>
<proteinExistence type="inferred from homology"/>
<reference evidence="6 7" key="1">
    <citation type="submission" date="2019-11" db="EMBL/GenBank/DDBJ databases">
        <title>Whole-genome sequencing of Allorhizobium vitis.</title>
        <authorList>
            <person name="Gan H.M."/>
            <person name="Savka M.A."/>
        </authorList>
    </citation>
    <scope>NUCLEOTIDE SEQUENCE [LARGE SCALE GENOMIC DNA]</scope>
    <source>
        <strain evidence="6 7">AB4</strain>
    </source>
</reference>
<dbReference type="RefSeq" id="WP_070166514.1">
    <property type="nucleotide sequence ID" value="NZ_CP118259.1"/>
</dbReference>
<evidence type="ECO:0000256" key="5">
    <source>
        <dbReference type="ARBA" id="ARBA00023002"/>
    </source>
</evidence>
<dbReference type="PANTHER" id="PTHR47470:SF1">
    <property type="entry name" value="FAD-DEPENDENT OXIDOREDUCTASE 2 FAD BINDING DOMAIN-CONTAINING PROTEIN"/>
    <property type="match status" value="1"/>
</dbReference>
<evidence type="ECO:0000256" key="1">
    <source>
        <dbReference type="ARBA" id="ARBA00001974"/>
    </source>
</evidence>
<dbReference type="InterPro" id="IPR036188">
    <property type="entry name" value="FAD/NAD-bd_sf"/>
</dbReference>
<dbReference type="GO" id="GO:0016491">
    <property type="term" value="F:oxidoreductase activity"/>
    <property type="evidence" value="ECO:0007669"/>
    <property type="project" value="UniProtKB-KW"/>
</dbReference>
<evidence type="ECO:0000256" key="3">
    <source>
        <dbReference type="ARBA" id="ARBA00022630"/>
    </source>
</evidence>
<gene>
    <name evidence="6" type="ORF">BBI04_002435</name>
</gene>
<keyword evidence="3" id="KW-0285">Flavoprotein</keyword>
<dbReference type="PANTHER" id="PTHR47470">
    <property type="entry name" value="CHOLESTEROL OXIDASE"/>
    <property type="match status" value="1"/>
</dbReference>
<organism evidence="6 7">
    <name type="scientific">Agrobacterium vitis</name>
    <name type="common">Rhizobium vitis</name>
    <dbReference type="NCBI Taxonomy" id="373"/>
    <lineage>
        <taxon>Bacteria</taxon>
        <taxon>Pseudomonadati</taxon>
        <taxon>Pseudomonadota</taxon>
        <taxon>Alphaproteobacteria</taxon>
        <taxon>Hyphomicrobiales</taxon>
        <taxon>Rhizobiaceae</taxon>
        <taxon>Rhizobium/Agrobacterium group</taxon>
        <taxon>Agrobacterium</taxon>
    </lineage>
</organism>
<accession>A0ABD6G5R1</accession>
<evidence type="ECO:0008006" key="8">
    <source>
        <dbReference type="Google" id="ProtNLM"/>
    </source>
</evidence>
<evidence type="ECO:0000256" key="2">
    <source>
        <dbReference type="ARBA" id="ARBA00010790"/>
    </source>
</evidence>